<sequence>MSRLYDTIEPNVVSDEMLQQAVQEQGPQGQAGIIAKEEGILFKDVERLRLDYRNILKIENLWQFTNLTKLQMDNNIIEKIEGLECLVNLVWLDLSFNNIEVIDGLDSLVKLEDLSLYHNRISKIENLDNLKKLQFFSIGNNDVDKLENIIYLRRLEKLEALCLDGNPIEQVEDYKLFVAAYLPNLVYLDYKLVDNDTRELAGLKYQYVIEELQHNENLAKTKQEEEQKEQEVLQLHKDAFVEHLNGPFLFDSLFAEDTEGSKLVQLPEVVPLLETYPLHKFLELCHNIFNNGLKQHQRRQEELKAYHEGKEEAVKTNQDIGASKVAEFDPVKEQVRMNIQEITDEEQLKSRLAQYHSDIGELHNSLMMLEMQLLEQLKVAPVIPLKLLQTSVALGSVHLSSYCSLTGSTIAQLRDLEGNYNEKVLEIAINTLEKAKRDEFDEDIPEDVRMLFVDKDTVNNAVSGSHDMHLLKIDNREDSIVTRANKWCANVVTQVKSKTKKFVCTVLCHSGMFHVH</sequence>
<dbReference type="InterPro" id="IPR050576">
    <property type="entry name" value="Cilia_flagella_integrity"/>
</dbReference>
<gene>
    <name evidence="13" type="primary">DRC3</name>
    <name evidence="13" type="synonym">LOC114661107</name>
</gene>
<dbReference type="AlphaFoldDB" id="A0A8C4SWU9"/>
<keyword evidence="14" id="KW-1185">Reference proteome</keyword>
<evidence type="ECO:0000256" key="5">
    <source>
        <dbReference type="ARBA" id="ARBA00022846"/>
    </source>
</evidence>
<keyword evidence="5" id="KW-0282">Flagellum</keyword>
<accession>A0A8C4SWU9</accession>
<dbReference type="Gene3D" id="3.80.10.10">
    <property type="entry name" value="Ribonuclease Inhibitor"/>
    <property type="match status" value="1"/>
</dbReference>
<organism evidence="13 14">
    <name type="scientific">Erpetoichthys calabaricus</name>
    <name type="common">Rope fish</name>
    <name type="synonym">Calamoichthys calabaricus</name>
    <dbReference type="NCBI Taxonomy" id="27687"/>
    <lineage>
        <taxon>Eukaryota</taxon>
        <taxon>Metazoa</taxon>
        <taxon>Chordata</taxon>
        <taxon>Craniata</taxon>
        <taxon>Vertebrata</taxon>
        <taxon>Euteleostomi</taxon>
        <taxon>Actinopterygii</taxon>
        <taxon>Polypteriformes</taxon>
        <taxon>Polypteridae</taxon>
        <taxon>Erpetoichthys</taxon>
    </lineage>
</organism>
<evidence type="ECO:0000256" key="3">
    <source>
        <dbReference type="ARBA" id="ARBA00022614"/>
    </source>
</evidence>
<evidence type="ECO:0000256" key="11">
    <source>
        <dbReference type="ARBA" id="ARBA00040950"/>
    </source>
</evidence>
<comment type="subcellular location">
    <subcellularLocation>
        <location evidence="1">Cytoplasm</location>
        <location evidence="1">Cytoskeleton</location>
        <location evidence="1">Flagellum axoneme</location>
    </subcellularLocation>
</comment>
<evidence type="ECO:0000256" key="10">
    <source>
        <dbReference type="ARBA" id="ARBA00038378"/>
    </source>
</evidence>
<evidence type="ECO:0000256" key="2">
    <source>
        <dbReference type="ARBA" id="ARBA00022490"/>
    </source>
</evidence>
<dbReference type="GeneTree" id="ENSGT00940000159298"/>
<keyword evidence="9" id="KW-0966">Cell projection</keyword>
<evidence type="ECO:0000256" key="4">
    <source>
        <dbReference type="ARBA" id="ARBA00022737"/>
    </source>
</evidence>
<dbReference type="Proteomes" id="UP000694620">
    <property type="component" value="Chromosome 11"/>
</dbReference>
<evidence type="ECO:0000313" key="13">
    <source>
        <dbReference type="Ensembl" id="ENSECRP00000022619.1"/>
    </source>
</evidence>
<evidence type="ECO:0000256" key="12">
    <source>
        <dbReference type="SAM" id="Coils"/>
    </source>
</evidence>
<dbReference type="InterPro" id="IPR032675">
    <property type="entry name" value="LRR_dom_sf"/>
</dbReference>
<feature type="coiled-coil region" evidence="12">
    <location>
        <begin position="209"/>
        <end position="238"/>
    </location>
</feature>
<reference evidence="13" key="2">
    <citation type="submission" date="2025-08" db="UniProtKB">
        <authorList>
            <consortium name="Ensembl"/>
        </authorList>
    </citation>
    <scope>IDENTIFICATION</scope>
</reference>
<dbReference type="Pfam" id="PF14580">
    <property type="entry name" value="LRR_9"/>
    <property type="match status" value="1"/>
</dbReference>
<proteinExistence type="inferred from homology"/>
<evidence type="ECO:0000256" key="6">
    <source>
        <dbReference type="ARBA" id="ARBA00023054"/>
    </source>
</evidence>
<dbReference type="InterPro" id="IPR001611">
    <property type="entry name" value="Leu-rich_rpt"/>
</dbReference>
<dbReference type="GO" id="GO:0005929">
    <property type="term" value="C:cilium"/>
    <property type="evidence" value="ECO:0007669"/>
    <property type="project" value="TreeGrafter"/>
</dbReference>
<evidence type="ECO:0000256" key="9">
    <source>
        <dbReference type="ARBA" id="ARBA00023273"/>
    </source>
</evidence>
<evidence type="ECO:0000256" key="1">
    <source>
        <dbReference type="ARBA" id="ARBA00004611"/>
    </source>
</evidence>
<keyword evidence="6 12" id="KW-0175">Coiled coil</keyword>
<reference evidence="13" key="3">
    <citation type="submission" date="2025-09" db="UniProtKB">
        <authorList>
            <consortium name="Ensembl"/>
        </authorList>
    </citation>
    <scope>IDENTIFICATION</scope>
</reference>
<evidence type="ECO:0000256" key="8">
    <source>
        <dbReference type="ARBA" id="ARBA00023212"/>
    </source>
</evidence>
<comment type="similarity">
    <text evidence="10">Belongs to the DRC3 family.</text>
</comment>
<dbReference type="SMART" id="SM00365">
    <property type="entry name" value="LRR_SD22"/>
    <property type="match status" value="5"/>
</dbReference>
<keyword evidence="4" id="KW-0677">Repeat</keyword>
<keyword evidence="2" id="KW-0963">Cytoplasm</keyword>
<evidence type="ECO:0000313" key="14">
    <source>
        <dbReference type="Proteomes" id="UP000694620"/>
    </source>
</evidence>
<keyword evidence="8" id="KW-0206">Cytoskeleton</keyword>
<protein>
    <recommendedName>
        <fullName evidence="11">Dynein regulatory complex subunit 3</fullName>
    </recommendedName>
</protein>
<dbReference type="SUPFAM" id="SSF52075">
    <property type="entry name" value="Outer arm dynein light chain 1"/>
    <property type="match status" value="1"/>
</dbReference>
<dbReference type="PANTHER" id="PTHR45973:SF12">
    <property type="entry name" value="DYNEIN REGULATORY COMPLEX SUBUNIT 3"/>
    <property type="match status" value="1"/>
</dbReference>
<dbReference type="Ensembl" id="ENSECRT00000023102.1">
    <property type="protein sequence ID" value="ENSECRP00000022619.1"/>
    <property type="gene ID" value="ENSECRG00000015271.1"/>
</dbReference>
<reference evidence="13" key="1">
    <citation type="submission" date="2021-06" db="EMBL/GenBank/DDBJ databases">
        <authorList>
            <consortium name="Wellcome Sanger Institute Data Sharing"/>
        </authorList>
    </citation>
    <scope>NUCLEOTIDE SEQUENCE [LARGE SCALE GENOMIC DNA]</scope>
</reference>
<keyword evidence="7" id="KW-0969">Cilium</keyword>
<dbReference type="PANTHER" id="PTHR45973">
    <property type="entry name" value="PROTEIN PHOSPHATASE 1 REGULATORY SUBUNIT SDS22-RELATED"/>
    <property type="match status" value="1"/>
</dbReference>
<evidence type="ECO:0000256" key="7">
    <source>
        <dbReference type="ARBA" id="ARBA00023069"/>
    </source>
</evidence>
<dbReference type="PROSITE" id="PS51450">
    <property type="entry name" value="LRR"/>
    <property type="match status" value="3"/>
</dbReference>
<name>A0A8C4SWU9_ERPCA</name>
<keyword evidence="3" id="KW-0433">Leucine-rich repeat</keyword>